<dbReference type="AlphaFoldDB" id="A0A8T1P9J2"/>
<proteinExistence type="predicted"/>
<comment type="caution">
    <text evidence="1">The sequence shown here is derived from an EMBL/GenBank/DDBJ whole genome shotgun (WGS) entry which is preliminary data.</text>
</comment>
<organism evidence="1 2">
    <name type="scientific">Carya illinoinensis</name>
    <name type="common">Pecan</name>
    <dbReference type="NCBI Taxonomy" id="32201"/>
    <lineage>
        <taxon>Eukaryota</taxon>
        <taxon>Viridiplantae</taxon>
        <taxon>Streptophyta</taxon>
        <taxon>Embryophyta</taxon>
        <taxon>Tracheophyta</taxon>
        <taxon>Spermatophyta</taxon>
        <taxon>Magnoliopsida</taxon>
        <taxon>eudicotyledons</taxon>
        <taxon>Gunneridae</taxon>
        <taxon>Pentapetalae</taxon>
        <taxon>rosids</taxon>
        <taxon>fabids</taxon>
        <taxon>Fagales</taxon>
        <taxon>Juglandaceae</taxon>
        <taxon>Carya</taxon>
    </lineage>
</organism>
<protein>
    <submittedName>
        <fullName evidence="1">Uncharacterized protein</fullName>
    </submittedName>
</protein>
<evidence type="ECO:0000313" key="2">
    <source>
        <dbReference type="Proteomes" id="UP000811609"/>
    </source>
</evidence>
<sequence>MLAAIADSSLCRPSINVQLRFFLPIVSLFATHCNSHRLISVMTRPAEGFGTWTELNDINVRLMTRVYENTGWMCSIDFGEKHKLRDASSINWRETCSIPCNIVFSS</sequence>
<gene>
    <name evidence="1" type="ORF">CIPAW_09G063900</name>
</gene>
<evidence type="ECO:0000313" key="1">
    <source>
        <dbReference type="EMBL" id="KAG6641306.1"/>
    </source>
</evidence>
<dbReference type="Proteomes" id="UP000811609">
    <property type="component" value="Chromosome 9"/>
</dbReference>
<keyword evidence="2" id="KW-1185">Reference proteome</keyword>
<accession>A0A8T1P9J2</accession>
<reference evidence="1" key="1">
    <citation type="submission" date="2020-12" db="EMBL/GenBank/DDBJ databases">
        <title>WGS assembly of Carya illinoinensis cv. Pawnee.</title>
        <authorList>
            <person name="Platts A."/>
            <person name="Shu S."/>
            <person name="Wright S."/>
            <person name="Barry K."/>
            <person name="Edger P."/>
            <person name="Pires J.C."/>
            <person name="Schmutz J."/>
        </authorList>
    </citation>
    <scope>NUCLEOTIDE SEQUENCE</scope>
    <source>
        <tissue evidence="1">Leaf</tissue>
    </source>
</reference>
<dbReference type="EMBL" id="CM031817">
    <property type="protein sequence ID" value="KAG6641306.1"/>
    <property type="molecule type" value="Genomic_DNA"/>
</dbReference>
<name>A0A8T1P9J2_CARIL</name>